<feature type="domain" description="Methyl-accepting transducer" evidence="5">
    <location>
        <begin position="209"/>
        <end position="466"/>
    </location>
</feature>
<sequence length="481" mass="52097">MIKLGAGDIASKAQFDRSFETIFKEIEALKAHAMQYPRLKALKKELPDVEAKLAAYQQVSDGLEKLYKQNENSELEIDKNAEISALNKKATMYALAALDSVEKVNKAGLAGTQKLSESSIAALENSSTLMSTILIISILVSIAIAYFIIMVGLKKPLEKFKSAMLQIAQNHDLTLKVDTNAPQEINEIATGFNTFTKELHALIDNTKRSSNENASIAHELSTTALGVGNNVEKSVTVTQEANDTAEKIRDEIQLSISDAVESKKEIIRANKNLTSASNDVRSMNAKVQQTAQTEIELSDRMNTLSSDANQVKSVLEVISDIADQTNLLALNAAIEAARAGEHGRGFAVVADEVRQLAERTQKSLVEINATINVIVQSIIDASTQMSENSQEIQALAIAASEVEDKINESVEIVQLAVQATDSTVSDFEATGKSVDAIATKVSSINEISSTNARNVEEIAAAAEHLNSMTEELNSKLEVFRT</sequence>
<feature type="domain" description="HAMP" evidence="6">
    <location>
        <begin position="151"/>
        <end position="204"/>
    </location>
</feature>
<comment type="similarity">
    <text evidence="2">Belongs to the methyl-accepting chemotaxis (MCP) protein family.</text>
</comment>
<feature type="transmembrane region" description="Helical" evidence="4">
    <location>
        <begin position="129"/>
        <end position="153"/>
    </location>
</feature>
<evidence type="ECO:0000259" key="6">
    <source>
        <dbReference type="PROSITE" id="PS50885"/>
    </source>
</evidence>
<dbReference type="SMART" id="SM00283">
    <property type="entry name" value="MA"/>
    <property type="match status" value="1"/>
</dbReference>
<dbReference type="GO" id="GO:0016020">
    <property type="term" value="C:membrane"/>
    <property type="evidence" value="ECO:0007669"/>
    <property type="project" value="InterPro"/>
</dbReference>
<keyword evidence="8" id="KW-1185">Reference proteome</keyword>
<name>A0A7M1AY94_9BACT</name>
<dbReference type="SUPFAM" id="SSF58104">
    <property type="entry name" value="Methyl-accepting chemotaxis protein (MCP) signaling domain"/>
    <property type="match status" value="1"/>
</dbReference>
<dbReference type="InterPro" id="IPR003660">
    <property type="entry name" value="HAMP_dom"/>
</dbReference>
<keyword evidence="4" id="KW-0472">Membrane</keyword>
<dbReference type="Gene3D" id="1.10.287.950">
    <property type="entry name" value="Methyl-accepting chemotaxis protein"/>
    <property type="match status" value="1"/>
</dbReference>
<dbReference type="AlphaFoldDB" id="A0A7M1AY94"/>
<dbReference type="PROSITE" id="PS50885">
    <property type="entry name" value="HAMP"/>
    <property type="match status" value="1"/>
</dbReference>
<dbReference type="PANTHER" id="PTHR32089">
    <property type="entry name" value="METHYL-ACCEPTING CHEMOTAXIS PROTEIN MCPB"/>
    <property type="match status" value="1"/>
</dbReference>
<evidence type="ECO:0000313" key="8">
    <source>
        <dbReference type="Proteomes" id="UP000593910"/>
    </source>
</evidence>
<evidence type="ECO:0000256" key="1">
    <source>
        <dbReference type="ARBA" id="ARBA00023224"/>
    </source>
</evidence>
<dbReference type="Pfam" id="PF00015">
    <property type="entry name" value="MCPsignal"/>
    <property type="match status" value="1"/>
</dbReference>
<dbReference type="PANTHER" id="PTHR32089:SF112">
    <property type="entry name" value="LYSOZYME-LIKE PROTEIN-RELATED"/>
    <property type="match status" value="1"/>
</dbReference>
<dbReference type="KEGG" id="smax:FJR03_10920"/>
<dbReference type="CDD" id="cd06225">
    <property type="entry name" value="HAMP"/>
    <property type="match status" value="1"/>
</dbReference>
<dbReference type="PROSITE" id="PS50111">
    <property type="entry name" value="CHEMOTAXIS_TRANSDUC_2"/>
    <property type="match status" value="1"/>
</dbReference>
<dbReference type="Pfam" id="PF00672">
    <property type="entry name" value="HAMP"/>
    <property type="match status" value="1"/>
</dbReference>
<evidence type="ECO:0000259" key="5">
    <source>
        <dbReference type="PROSITE" id="PS50111"/>
    </source>
</evidence>
<evidence type="ECO:0000256" key="4">
    <source>
        <dbReference type="SAM" id="Phobius"/>
    </source>
</evidence>
<organism evidence="7 8">
    <name type="scientific">Sulfurimonas marina</name>
    <dbReference type="NCBI Taxonomy" id="2590551"/>
    <lineage>
        <taxon>Bacteria</taxon>
        <taxon>Pseudomonadati</taxon>
        <taxon>Campylobacterota</taxon>
        <taxon>Epsilonproteobacteria</taxon>
        <taxon>Campylobacterales</taxon>
        <taxon>Sulfurimonadaceae</taxon>
        <taxon>Sulfurimonas</taxon>
    </lineage>
</organism>
<accession>A0A7M1AY94</accession>
<keyword evidence="4" id="KW-1133">Transmembrane helix</keyword>
<reference evidence="7 8" key="1">
    <citation type="submission" date="2019-06" db="EMBL/GenBank/DDBJ databases">
        <title>Sulfurimonas gotlandica sp. nov., a chemoautotrophic and psychrotolerant epsilonproteobacterium isolated from a pelagic redoxcline, and an emended description of the genus Sulfurimonas.</title>
        <authorList>
            <person name="Wang S."/>
            <person name="Jiang L."/>
            <person name="Shao Z."/>
        </authorList>
    </citation>
    <scope>NUCLEOTIDE SEQUENCE [LARGE SCALE GENOMIC DNA]</scope>
    <source>
        <strain evidence="7 8">B2</strain>
    </source>
</reference>
<protein>
    <submittedName>
        <fullName evidence="7">Methyl-accepting chemotaxis protein</fullName>
    </submittedName>
</protein>
<keyword evidence="4" id="KW-0812">Transmembrane</keyword>
<evidence type="ECO:0000256" key="3">
    <source>
        <dbReference type="PROSITE-ProRule" id="PRU00284"/>
    </source>
</evidence>
<proteinExistence type="inferred from homology"/>
<dbReference type="InterPro" id="IPR004089">
    <property type="entry name" value="MCPsignal_dom"/>
</dbReference>
<dbReference type="GO" id="GO:0007165">
    <property type="term" value="P:signal transduction"/>
    <property type="evidence" value="ECO:0007669"/>
    <property type="project" value="UniProtKB-KW"/>
</dbReference>
<dbReference type="SMART" id="SM00304">
    <property type="entry name" value="HAMP"/>
    <property type="match status" value="1"/>
</dbReference>
<evidence type="ECO:0000313" key="7">
    <source>
        <dbReference type="EMBL" id="QOP42420.1"/>
    </source>
</evidence>
<keyword evidence="1 3" id="KW-0807">Transducer</keyword>
<evidence type="ECO:0000256" key="2">
    <source>
        <dbReference type="ARBA" id="ARBA00029447"/>
    </source>
</evidence>
<dbReference type="Proteomes" id="UP000593910">
    <property type="component" value="Chromosome"/>
</dbReference>
<gene>
    <name evidence="7" type="ORF">FJR03_10920</name>
</gene>
<dbReference type="EMBL" id="CP041165">
    <property type="protein sequence ID" value="QOP42420.1"/>
    <property type="molecule type" value="Genomic_DNA"/>
</dbReference>